<organism evidence="9 10">
    <name type="scientific">Dechloromonas denitrificans</name>
    <dbReference type="NCBI Taxonomy" id="281362"/>
    <lineage>
        <taxon>Bacteria</taxon>
        <taxon>Pseudomonadati</taxon>
        <taxon>Pseudomonadota</taxon>
        <taxon>Betaproteobacteria</taxon>
        <taxon>Rhodocyclales</taxon>
        <taxon>Azonexaceae</taxon>
        <taxon>Dechloromonas</taxon>
    </lineage>
</organism>
<feature type="transmembrane region" description="Helical" evidence="7">
    <location>
        <begin position="31"/>
        <end position="52"/>
    </location>
</feature>
<feature type="transmembrane region" description="Helical" evidence="7">
    <location>
        <begin position="64"/>
        <end position="83"/>
    </location>
</feature>
<dbReference type="AlphaFoldDB" id="A0A133XLN3"/>
<evidence type="ECO:0000256" key="3">
    <source>
        <dbReference type="ARBA" id="ARBA00022475"/>
    </source>
</evidence>
<comment type="similarity">
    <text evidence="2">Belongs to the UPF0126 family.</text>
</comment>
<evidence type="ECO:0000256" key="7">
    <source>
        <dbReference type="SAM" id="Phobius"/>
    </source>
</evidence>
<feature type="domain" description="Glycine transporter" evidence="8">
    <location>
        <begin position="7"/>
        <end position="80"/>
    </location>
</feature>
<dbReference type="EMBL" id="LODL01000010">
    <property type="protein sequence ID" value="KXB31853.1"/>
    <property type="molecule type" value="Genomic_DNA"/>
</dbReference>
<keyword evidence="10" id="KW-1185">Reference proteome</keyword>
<dbReference type="PANTHER" id="PTHR30506">
    <property type="entry name" value="INNER MEMBRANE PROTEIN"/>
    <property type="match status" value="1"/>
</dbReference>
<evidence type="ECO:0000256" key="2">
    <source>
        <dbReference type="ARBA" id="ARBA00008193"/>
    </source>
</evidence>
<feature type="transmembrane region" description="Helical" evidence="7">
    <location>
        <begin position="90"/>
        <end position="110"/>
    </location>
</feature>
<comment type="subcellular location">
    <subcellularLocation>
        <location evidence="1">Cell membrane</location>
        <topology evidence="1">Multi-pass membrane protein</topology>
    </subcellularLocation>
</comment>
<sequence length="206" mass="21966">MDALLYWVGMAAVAVNALTGVLDSGRKQMDLIGALLVGVATALGGGTIRDLLLDRNVFWVVDQTYLIAALGTGFITFFIARALPVHPRLFLIPDAVGLALFTIVGTQVALQWHTPWLVASLMGVITGVVGGVLRDILCNDVPLVFLKGELYASAAWLGALVLVGLQQIGTNAITASWLAMAVVLTLRLLAMRFHLTLPVFSTQKAE</sequence>
<keyword evidence="5 7" id="KW-1133">Transmembrane helix</keyword>
<gene>
    <name evidence="9" type="ORF">AT959_05780</name>
</gene>
<name>A0A133XLN3_9RHOO</name>
<feature type="transmembrane region" description="Helical" evidence="7">
    <location>
        <begin position="6"/>
        <end position="24"/>
    </location>
</feature>
<evidence type="ECO:0000256" key="5">
    <source>
        <dbReference type="ARBA" id="ARBA00022989"/>
    </source>
</evidence>
<dbReference type="InterPro" id="IPR005115">
    <property type="entry name" value="Gly_transporter"/>
</dbReference>
<evidence type="ECO:0000256" key="6">
    <source>
        <dbReference type="ARBA" id="ARBA00023136"/>
    </source>
</evidence>
<dbReference type="PANTHER" id="PTHR30506:SF3">
    <property type="entry name" value="UPF0126 INNER MEMBRANE PROTEIN YADS-RELATED"/>
    <property type="match status" value="1"/>
</dbReference>
<dbReference type="STRING" id="281362.AT959_05780"/>
<dbReference type="GO" id="GO:0005886">
    <property type="term" value="C:plasma membrane"/>
    <property type="evidence" value="ECO:0007669"/>
    <property type="project" value="UniProtKB-SubCell"/>
</dbReference>
<accession>A0A133XLN3</accession>
<reference evidence="9 10" key="1">
    <citation type="submission" date="2015-12" db="EMBL/GenBank/DDBJ databases">
        <title>Nitrous oxide reduction kinetics distinguish bacteria harboring typical versus atypical NosZ.</title>
        <authorList>
            <person name="Yoon S."/>
            <person name="Nissen S."/>
            <person name="Park D."/>
            <person name="Sanford R.A."/>
            <person name="Loeffler F.E."/>
        </authorList>
    </citation>
    <scope>NUCLEOTIDE SEQUENCE [LARGE SCALE GENOMIC DNA]</scope>
    <source>
        <strain evidence="9 10">ATCC BAA-841</strain>
    </source>
</reference>
<dbReference type="Pfam" id="PF03458">
    <property type="entry name" value="Gly_transporter"/>
    <property type="match status" value="2"/>
</dbReference>
<comment type="caution">
    <text evidence="9">The sequence shown here is derived from an EMBL/GenBank/DDBJ whole genome shotgun (WGS) entry which is preliminary data.</text>
</comment>
<feature type="transmembrane region" description="Helical" evidence="7">
    <location>
        <begin position="175"/>
        <end position="195"/>
    </location>
</feature>
<keyword evidence="6 7" id="KW-0472">Membrane</keyword>
<feature type="transmembrane region" description="Helical" evidence="7">
    <location>
        <begin position="149"/>
        <end position="169"/>
    </location>
</feature>
<protein>
    <recommendedName>
        <fullName evidence="8">Glycine transporter domain-containing protein</fullName>
    </recommendedName>
</protein>
<evidence type="ECO:0000259" key="8">
    <source>
        <dbReference type="Pfam" id="PF03458"/>
    </source>
</evidence>
<dbReference type="Proteomes" id="UP000070186">
    <property type="component" value="Unassembled WGS sequence"/>
</dbReference>
<proteinExistence type="inferred from homology"/>
<feature type="domain" description="Glycine transporter" evidence="8">
    <location>
        <begin position="92"/>
        <end position="166"/>
    </location>
</feature>
<evidence type="ECO:0000313" key="9">
    <source>
        <dbReference type="EMBL" id="KXB31853.1"/>
    </source>
</evidence>
<keyword evidence="3" id="KW-1003">Cell membrane</keyword>
<feature type="transmembrane region" description="Helical" evidence="7">
    <location>
        <begin position="116"/>
        <end position="137"/>
    </location>
</feature>
<keyword evidence="4 7" id="KW-0812">Transmembrane</keyword>
<evidence type="ECO:0000256" key="4">
    <source>
        <dbReference type="ARBA" id="ARBA00022692"/>
    </source>
</evidence>
<dbReference type="RefSeq" id="WP_066881540.1">
    <property type="nucleotide sequence ID" value="NZ_LODL01000010.1"/>
</dbReference>
<evidence type="ECO:0000256" key="1">
    <source>
        <dbReference type="ARBA" id="ARBA00004651"/>
    </source>
</evidence>
<evidence type="ECO:0000313" key="10">
    <source>
        <dbReference type="Proteomes" id="UP000070186"/>
    </source>
</evidence>